<organism evidence="1 2">
    <name type="scientific">Trichonephila clavipes</name>
    <name type="common">Golden silk orbweaver</name>
    <name type="synonym">Nephila clavipes</name>
    <dbReference type="NCBI Taxonomy" id="2585209"/>
    <lineage>
        <taxon>Eukaryota</taxon>
        <taxon>Metazoa</taxon>
        <taxon>Ecdysozoa</taxon>
        <taxon>Arthropoda</taxon>
        <taxon>Chelicerata</taxon>
        <taxon>Arachnida</taxon>
        <taxon>Araneae</taxon>
        <taxon>Araneomorphae</taxon>
        <taxon>Entelegynae</taxon>
        <taxon>Araneoidea</taxon>
        <taxon>Nephilidae</taxon>
        <taxon>Trichonephila</taxon>
    </lineage>
</organism>
<dbReference type="AlphaFoldDB" id="A0A8X6R4C4"/>
<name>A0A8X6R4C4_TRICX</name>
<accession>A0A8X6R4C4</accession>
<evidence type="ECO:0000313" key="2">
    <source>
        <dbReference type="Proteomes" id="UP000887159"/>
    </source>
</evidence>
<reference evidence="1" key="1">
    <citation type="submission" date="2020-08" db="EMBL/GenBank/DDBJ databases">
        <title>Multicomponent nature underlies the extraordinary mechanical properties of spider dragline silk.</title>
        <authorList>
            <person name="Kono N."/>
            <person name="Nakamura H."/>
            <person name="Mori M."/>
            <person name="Yoshida Y."/>
            <person name="Ohtoshi R."/>
            <person name="Malay A.D."/>
            <person name="Moran D.A.P."/>
            <person name="Tomita M."/>
            <person name="Numata K."/>
            <person name="Arakawa K."/>
        </authorList>
    </citation>
    <scope>NUCLEOTIDE SEQUENCE</scope>
</reference>
<gene>
    <name evidence="1" type="ORF">TNCV_4373701</name>
</gene>
<comment type="caution">
    <text evidence="1">The sequence shown here is derived from an EMBL/GenBank/DDBJ whole genome shotgun (WGS) entry which is preliminary data.</text>
</comment>
<proteinExistence type="predicted"/>
<evidence type="ECO:0000313" key="1">
    <source>
        <dbReference type="EMBL" id="GFX87905.1"/>
    </source>
</evidence>
<keyword evidence="2" id="KW-1185">Reference proteome</keyword>
<dbReference type="Proteomes" id="UP000887159">
    <property type="component" value="Unassembled WGS sequence"/>
</dbReference>
<sequence length="74" mass="8292">MNSGTSVRNDGTGWKIITCGSCTRGKIDEHNVFKEKSATTSYAKRNTKNDYAISSGRLLIDEPMLRHIKNCIEE</sequence>
<protein>
    <submittedName>
        <fullName evidence="1">Uncharacterized protein</fullName>
    </submittedName>
</protein>
<dbReference type="EMBL" id="BMAU01021040">
    <property type="protein sequence ID" value="GFX87905.1"/>
    <property type="molecule type" value="Genomic_DNA"/>
</dbReference>